<organism evidence="3">
    <name type="scientific">Ranid herpesvirus 4</name>
    <dbReference type="NCBI Taxonomy" id="2849006"/>
    <lineage>
        <taxon>Viruses</taxon>
        <taxon>Duplodnaviria</taxon>
        <taxon>Heunggongvirae</taxon>
        <taxon>Peploviricota</taxon>
        <taxon>Herviviricetes</taxon>
        <taxon>Herpesvirales</taxon>
    </lineage>
</organism>
<dbReference type="EMBL" id="MZ244215">
    <property type="protein sequence ID" value="QWY26441.1"/>
    <property type="molecule type" value="Genomic_DNA"/>
</dbReference>
<feature type="transmembrane region" description="Helical" evidence="2">
    <location>
        <begin position="211"/>
        <end position="233"/>
    </location>
</feature>
<keyword evidence="2" id="KW-0812">Transmembrane</keyword>
<keyword evidence="2" id="KW-0472">Membrane</keyword>
<evidence type="ECO:0000256" key="2">
    <source>
        <dbReference type="SAM" id="Phobius"/>
    </source>
</evidence>
<feature type="region of interest" description="Disordered" evidence="1">
    <location>
        <begin position="325"/>
        <end position="350"/>
    </location>
</feature>
<accession>A0A8F3HTH7</accession>
<reference evidence="3" key="2">
    <citation type="submission" date="2021-04" db="EMBL/GenBank/DDBJ databases">
        <authorList>
            <person name="Chen X."/>
            <person name="Shi M."/>
            <person name="Wu W."/>
        </authorList>
    </citation>
    <scope>NUCLEOTIDE SEQUENCE</scope>
    <source>
        <strain evidence="3">Cxx6</strain>
    </source>
</reference>
<evidence type="ECO:0000256" key="1">
    <source>
        <dbReference type="SAM" id="MobiDB-lite"/>
    </source>
</evidence>
<reference evidence="3" key="1">
    <citation type="journal article" date="2021" name="Viruses">
        <title>Discovery and Characterization of Actively Replicating DNA and Retro-Transcribing Viruses in Lower Vertebrate Hosts Based on RNA Sequencing.</title>
        <authorList>
            <person name="Chen X.X."/>
            <person name="Wu W.C."/>
            <person name="Shi M."/>
        </authorList>
    </citation>
    <scope>NUCLEOTIDE SEQUENCE</scope>
    <source>
        <strain evidence="3">Cxx6</strain>
    </source>
</reference>
<sequence>MWLYYCLVFTAMATALEEQYLRPICVPGGHLPENYYSYMTLQSNCNKKAQKKPNEVLDYKLYDSQRQQIYVENAKFNSTIVVLSMSFTVNIMVSCPNEHIKTISALWYAKLNAFKSNCDVCVQHACLIYDETGTVRNEGTLYQMMHGVHDEDKLYYVIERMHNDDTKQDIFANGVISQRMLGITIKGKTAGDDDDEDPLNVFQQNISVGCYALFACTTCLFLILMAIMTYCYCSVKKQKKNRNTECQYETICQRDRMTTEYNEINTRQSPCGTEGSYEYATDMHSPLQTRALPRIPNQLHKGNCPLENIQQRTLSTRISNLSHSNSIRSTHSFARSPPRSPPSIDNLGEPGQTFPILERIIYLKPTSTKVITKDDYEEMRADCYEEMARNPATLVYTDVQNDNYIYPL</sequence>
<protein>
    <submittedName>
        <fullName evidence="3">Uncharacterized protein</fullName>
    </submittedName>
</protein>
<evidence type="ECO:0000313" key="3">
    <source>
        <dbReference type="EMBL" id="QWY26441.1"/>
    </source>
</evidence>
<keyword evidence="2" id="KW-1133">Transmembrane helix</keyword>
<proteinExistence type="predicted"/>
<name>A0A8F3HTH7_9VIRU</name>